<gene>
    <name evidence="1" type="ORF">HY730_08395</name>
</gene>
<evidence type="ECO:0000313" key="2">
    <source>
        <dbReference type="Proteomes" id="UP000772181"/>
    </source>
</evidence>
<sequence>MFGSFTGCLDKQLAALEPEMAAPPLGHAARCLALAGEKDAHVLAAALKCEAGCLLTLDRRHLLAPTELQAGLSVNVITSGDFLKKIVTSGQVMEILHDMDDCYQSNEIRPCYRDSLTLLPMY</sequence>
<protein>
    <recommendedName>
        <fullName evidence="3">PIN domain-containing protein</fullName>
    </recommendedName>
</protein>
<accession>A0A933GN35</accession>
<evidence type="ECO:0000313" key="1">
    <source>
        <dbReference type="EMBL" id="MBI4596378.1"/>
    </source>
</evidence>
<reference evidence="1" key="1">
    <citation type="submission" date="2020-07" db="EMBL/GenBank/DDBJ databases">
        <title>Huge and variable diversity of episymbiotic CPR bacteria and DPANN archaea in groundwater ecosystems.</title>
        <authorList>
            <person name="He C.Y."/>
            <person name="Keren R."/>
            <person name="Whittaker M."/>
            <person name="Farag I.F."/>
            <person name="Doudna J."/>
            <person name="Cate J.H.D."/>
            <person name="Banfield J.F."/>
        </authorList>
    </citation>
    <scope>NUCLEOTIDE SEQUENCE</scope>
    <source>
        <strain evidence="1">NC_groundwater_1482_Ag_S-0.65um_47_24</strain>
    </source>
</reference>
<dbReference type="AlphaFoldDB" id="A0A933GN35"/>
<evidence type="ECO:0008006" key="3">
    <source>
        <dbReference type="Google" id="ProtNLM"/>
    </source>
</evidence>
<dbReference type="EMBL" id="JACQWF010000371">
    <property type="protein sequence ID" value="MBI4596378.1"/>
    <property type="molecule type" value="Genomic_DNA"/>
</dbReference>
<comment type="caution">
    <text evidence="1">The sequence shown here is derived from an EMBL/GenBank/DDBJ whole genome shotgun (WGS) entry which is preliminary data.</text>
</comment>
<dbReference type="Proteomes" id="UP000772181">
    <property type="component" value="Unassembled WGS sequence"/>
</dbReference>
<proteinExistence type="predicted"/>
<name>A0A933GN35_UNCTE</name>
<organism evidence="1 2">
    <name type="scientific">Tectimicrobiota bacterium</name>
    <dbReference type="NCBI Taxonomy" id="2528274"/>
    <lineage>
        <taxon>Bacteria</taxon>
        <taxon>Pseudomonadati</taxon>
        <taxon>Nitrospinota/Tectimicrobiota group</taxon>
        <taxon>Candidatus Tectimicrobiota</taxon>
    </lineage>
</organism>